<evidence type="ECO:0000313" key="1">
    <source>
        <dbReference type="EMBL" id="THG54202.1"/>
    </source>
</evidence>
<keyword evidence="2" id="KW-1185">Reference proteome</keyword>
<evidence type="ECO:0000313" key="2">
    <source>
        <dbReference type="Proteomes" id="UP000305401"/>
    </source>
</evidence>
<proteinExistence type="predicted"/>
<dbReference type="EMBL" id="SSTG01000027">
    <property type="protein sequence ID" value="THG54202.1"/>
    <property type="molecule type" value="Genomic_DNA"/>
</dbReference>
<sequence length="448" mass="50422">MKTNSRILQNVIFASAISLGMVGCTDDVRTDGFTNSDLPEIHELSQAQKDVIAYTPKNAIIAHRGTEFWAPEESEAAMRWARNIGADYIECDLQRTKDGVTLALHDESLSRTTNIEVIYPNRWQDYVSAFTFEELLKLDIGSWFNEANPEQARASFVGLDVLTLEDVIAIAEGKRIKRDDNGKRIIIRDSEGKYIGTEYEPDPSDNGNRPGVYIETKAPYMFAGMEETLRTILEKTGWYAENIDDLKVIPTEPGKVGIANTPARVILQTFDLSALKNFDRVFTRKIPTLYLTMDLINSSPITYAERLNYAIDNGATAIGPNIAVGNYPASILPWQAAMARRSGLDVHAWTFNTNQEYLAYTGPWCDPEKKGGADKNSVDMTFTNHADVAIEYYRTTLEEYAAKGQVYFKSNESVRKACPGKYPDYDNLQKNKPFMTAQEVLDHLGYYK</sequence>
<accession>A0AC61S746</accession>
<organism evidence="1 2">
    <name type="scientific">Muribaculum caecicola</name>
    <dbReference type="NCBI Taxonomy" id="3038144"/>
    <lineage>
        <taxon>Bacteria</taxon>
        <taxon>Pseudomonadati</taxon>
        <taxon>Bacteroidota</taxon>
        <taxon>Bacteroidia</taxon>
        <taxon>Bacteroidales</taxon>
        <taxon>Muribaculaceae</taxon>
        <taxon>Muribaculum</taxon>
    </lineage>
</organism>
<reference evidence="1" key="1">
    <citation type="submission" date="2019-04" db="EMBL/GenBank/DDBJ databases">
        <title>Microbes associate with the intestines of laboratory mice.</title>
        <authorList>
            <person name="Navarre W."/>
            <person name="Wong E."/>
            <person name="Huang K.C."/>
            <person name="Tropini C."/>
            <person name="Ng K."/>
            <person name="Yu B."/>
        </authorList>
    </citation>
    <scope>NUCLEOTIDE SEQUENCE</scope>
    <source>
        <strain evidence="1">NM86_A22</strain>
    </source>
</reference>
<gene>
    <name evidence="1" type="ORF">E5990_03740</name>
</gene>
<comment type="caution">
    <text evidence="1">The sequence shown here is derived from an EMBL/GenBank/DDBJ whole genome shotgun (WGS) entry which is preliminary data.</text>
</comment>
<name>A0AC61S746_9BACT</name>
<dbReference type="Proteomes" id="UP000305401">
    <property type="component" value="Unassembled WGS sequence"/>
</dbReference>
<protein>
    <submittedName>
        <fullName evidence="1">Uncharacterized protein</fullName>
    </submittedName>
</protein>